<dbReference type="PROSITE" id="PS50088">
    <property type="entry name" value="ANK_REPEAT"/>
    <property type="match status" value="3"/>
</dbReference>
<evidence type="ECO:0000256" key="3">
    <source>
        <dbReference type="ARBA" id="ARBA00022737"/>
    </source>
</evidence>
<dbReference type="GO" id="GO:0005635">
    <property type="term" value="C:nuclear envelope"/>
    <property type="evidence" value="ECO:0007669"/>
    <property type="project" value="TreeGrafter"/>
</dbReference>
<dbReference type="InterPro" id="IPR002110">
    <property type="entry name" value="Ankyrin_rpt"/>
</dbReference>
<dbReference type="FunFam" id="1.25.40.20:FF:000096">
    <property type="entry name" value="Ankyrin repeat and SOCS box containing 12"/>
    <property type="match status" value="1"/>
</dbReference>
<evidence type="ECO:0000256" key="8">
    <source>
        <dbReference type="ARBA" id="ARBA00059401"/>
    </source>
</evidence>
<dbReference type="InterPro" id="IPR036770">
    <property type="entry name" value="Ankyrin_rpt-contain_sf"/>
</dbReference>
<dbReference type="InterPro" id="IPR030564">
    <property type="entry name" value="Myotubularin"/>
</dbReference>
<evidence type="ECO:0000256" key="13">
    <source>
        <dbReference type="PROSITE-ProRule" id="PRU00023"/>
    </source>
</evidence>
<dbReference type="InterPro" id="IPR010569">
    <property type="entry name" value="Myotubularin-like_Pase_dom"/>
</dbReference>
<gene>
    <name evidence="16" type="ORF">G5714_005369</name>
</gene>
<feature type="binding site" evidence="12">
    <location>
        <begin position="275"/>
        <end position="276"/>
    </location>
    <ligand>
        <name>substrate</name>
    </ligand>
</feature>
<dbReference type="PANTHER" id="PTHR10807">
    <property type="entry name" value="MYOTUBULARIN-RELATED"/>
    <property type="match status" value="1"/>
</dbReference>
<feature type="repeat" description="ANK" evidence="13">
    <location>
        <begin position="795"/>
        <end position="823"/>
    </location>
</feature>
<dbReference type="Proteomes" id="UP000579812">
    <property type="component" value="Unassembled WGS sequence"/>
</dbReference>
<proteinExistence type="inferred from homology"/>
<dbReference type="SMART" id="SM00248">
    <property type="entry name" value="ANK"/>
    <property type="match status" value="5"/>
</dbReference>
<feature type="active site" description="Phosphocysteine intermediate" evidence="11">
    <location>
        <position position="338"/>
    </location>
</feature>
<feature type="region of interest" description="Disordered" evidence="14">
    <location>
        <begin position="543"/>
        <end position="630"/>
    </location>
</feature>
<dbReference type="SMART" id="SM00404">
    <property type="entry name" value="PTPc_motif"/>
    <property type="match status" value="1"/>
</dbReference>
<dbReference type="InterPro" id="IPR016130">
    <property type="entry name" value="Tyr_Pase_AS"/>
</dbReference>
<evidence type="ECO:0000256" key="4">
    <source>
        <dbReference type="ARBA" id="ARBA00022786"/>
    </source>
</evidence>
<feature type="compositionally biased region" description="Polar residues" evidence="14">
    <location>
        <begin position="551"/>
        <end position="579"/>
    </location>
</feature>
<evidence type="ECO:0000256" key="6">
    <source>
        <dbReference type="ARBA" id="ARBA00023043"/>
    </source>
</evidence>
<dbReference type="SUPFAM" id="SSF50729">
    <property type="entry name" value="PH domain-like"/>
    <property type="match status" value="1"/>
</dbReference>
<evidence type="ECO:0000259" key="15">
    <source>
        <dbReference type="PROSITE" id="PS51339"/>
    </source>
</evidence>
<dbReference type="AlphaFoldDB" id="A0A7J6D0W2"/>
<dbReference type="EMBL" id="JAAMOB010000005">
    <property type="protein sequence ID" value="KAF4112824.1"/>
    <property type="molecule type" value="Genomic_DNA"/>
</dbReference>
<evidence type="ECO:0000256" key="12">
    <source>
        <dbReference type="PIRSR" id="PIRSR630564-2"/>
    </source>
</evidence>
<dbReference type="InterPro" id="IPR048994">
    <property type="entry name" value="PH-GRAM_MTMR6-9"/>
</dbReference>
<comment type="caution">
    <text evidence="16">The sequence shown here is derived from an EMBL/GenBank/DDBJ whole genome shotgun (WGS) entry which is preliminary data.</text>
</comment>
<dbReference type="Pfam" id="PF06602">
    <property type="entry name" value="Myotub-related"/>
    <property type="match status" value="1"/>
</dbReference>
<keyword evidence="4" id="KW-0833">Ubl conjugation pathway</keyword>
<dbReference type="InterPro" id="IPR011993">
    <property type="entry name" value="PH-like_dom_sf"/>
</dbReference>
<dbReference type="Pfam" id="PF12796">
    <property type="entry name" value="Ank_2"/>
    <property type="match status" value="2"/>
</dbReference>
<name>A0A7J6D0W2_9TELE</name>
<reference evidence="16 17" key="1">
    <citation type="submission" date="2020-04" db="EMBL/GenBank/DDBJ databases">
        <title>Chromosome-level genome assembly of a cyprinid fish Onychostoma macrolepis by integration of Nanopore Sequencing, Bionano and Hi-C technology.</title>
        <authorList>
            <person name="Wang D."/>
        </authorList>
    </citation>
    <scope>NUCLEOTIDE SEQUENCE [LARGE SCALE GENOMIC DNA]</scope>
    <source>
        <strain evidence="16">SWU-2019</strain>
        <tissue evidence="16">Muscle</tissue>
    </source>
</reference>
<dbReference type="PANTHER" id="PTHR10807:SF36">
    <property type="entry name" value="MYOTUBULARIN-RELATED PROTEIN 8"/>
    <property type="match status" value="1"/>
</dbReference>
<dbReference type="PROSITE" id="PS00383">
    <property type="entry name" value="TYR_PHOSPHATASE_1"/>
    <property type="match status" value="1"/>
</dbReference>
<feature type="compositionally biased region" description="Basic and acidic residues" evidence="14">
    <location>
        <begin position="594"/>
        <end position="629"/>
    </location>
</feature>
<sequence>MEHIITPKVEYVKLLNRYSEKKSALGTLYLTATHLIYVEQTNITRTETWVLHHHIMSIEKLPLTASGCPLLIRCKTFQLLHLLFQRERDCQDVYQSLLRLSQPVKEEELYAFLFNPHQNEEDRRQGWEFISVANDFSRMGLSNEYWEISHLNKNFEICSTYPSILGLPKNASVAVVTGSAKFRSRGRLPVLSYYHKDTKAAICRCSQPLSGLTSRCVEDEQMLQAISQANPNCPFIYVVDTRPKLNAMANRAAGKGYENEDNYSNIRFQFQGIENIHVMRNSLQKLLEVCSMKSPSMSDYLTGLENSGWLRHIKSVMDAGMFLAKAVCEERASVLVHCSDGWDRTAQVCSLACILLDPYYRTIKGLMVLIEKEWISFGHKFSHRCGHLDTDPKEVSPVFTQFLECVWQLSEQFPCVFEFNERYLIEIHSQVFACQYGNFIGNCQKERLDMRLHEKTFSLWPHLLKNQHLYRNPLYRRSLESTVLRPSTLPLHFKFWCGMYNHYDRGMHPKQSVLDQLLSLTQKQVEGERTMTELQRQLAVADGVLPDPSGPINTPAEQDSPSEKTPTAPVLQSNGSCAPSINGDAKEAGPGAEKCNEKEGVEPGATEHDLTSSEDKPVSVETEHSKEEFSSMLQLRPVEEDEAAAESLVLNRAVAKNDHFLLAELLSQERYRKCINQQSGWGIPGTPLRMAASKGHLRCLQLLLAHGADVDRLDVKAQTPLFTAVCGRYLSCVIALLRAGANPNGSHLNNSSPVLTAAREGDPEILRQLLLHGAEVNARSKVTLWASGVAVCSGPLYLSAIYGHLDCFKMLLLYGADPNYNSPEEKVNGRATQQKTVLELCLRHGCGVEYIQLLIDFGANVYLPTLIIEKSTKQNEAVELLLKERGCPKTLASQCRLAIRKHLIQCMPRQYVEVDIPLPWYFTSQNAHSTETPPAAPALNEQSESQPRAPAALREDRAHHCTRVRKRWKNKVQDV</sequence>
<organism evidence="16 17">
    <name type="scientific">Onychostoma macrolepis</name>
    <dbReference type="NCBI Taxonomy" id="369639"/>
    <lineage>
        <taxon>Eukaryota</taxon>
        <taxon>Metazoa</taxon>
        <taxon>Chordata</taxon>
        <taxon>Craniata</taxon>
        <taxon>Vertebrata</taxon>
        <taxon>Euteleostomi</taxon>
        <taxon>Actinopterygii</taxon>
        <taxon>Neopterygii</taxon>
        <taxon>Teleostei</taxon>
        <taxon>Ostariophysi</taxon>
        <taxon>Cypriniformes</taxon>
        <taxon>Cyprinidae</taxon>
        <taxon>Acrossocheilinae</taxon>
        <taxon>Onychostoma</taxon>
    </lineage>
</organism>
<dbReference type="Gene3D" id="1.25.40.20">
    <property type="entry name" value="Ankyrin repeat-containing domain"/>
    <property type="match status" value="1"/>
</dbReference>
<evidence type="ECO:0000256" key="10">
    <source>
        <dbReference type="ARBA" id="ARBA00067431"/>
    </source>
</evidence>
<feature type="domain" description="Myotubularin phosphatase" evidence="15">
    <location>
        <begin position="126"/>
        <end position="500"/>
    </location>
</feature>
<dbReference type="Pfam" id="PF21098">
    <property type="entry name" value="PH-GRAM_MTMR6-like"/>
    <property type="match status" value="1"/>
</dbReference>
<dbReference type="SUPFAM" id="SSF52799">
    <property type="entry name" value="(Phosphotyrosine protein) phosphatases II"/>
    <property type="match status" value="1"/>
</dbReference>
<dbReference type="GO" id="GO:0005737">
    <property type="term" value="C:cytoplasm"/>
    <property type="evidence" value="ECO:0007669"/>
    <property type="project" value="TreeGrafter"/>
</dbReference>
<evidence type="ECO:0000256" key="14">
    <source>
        <dbReference type="SAM" id="MobiDB-lite"/>
    </source>
</evidence>
<comment type="subunit">
    <text evidence="9">Interacts with CUL5 and RNF7.</text>
</comment>
<feature type="repeat" description="ANK" evidence="13">
    <location>
        <begin position="749"/>
        <end position="781"/>
    </location>
</feature>
<evidence type="ECO:0000256" key="9">
    <source>
        <dbReference type="ARBA" id="ARBA00065032"/>
    </source>
</evidence>
<dbReference type="Gene3D" id="2.30.29.30">
    <property type="entry name" value="Pleckstrin-homology domain (PH domain)/Phosphotyrosine-binding domain (PTB)"/>
    <property type="match status" value="1"/>
</dbReference>
<feature type="repeat" description="ANK" evidence="13">
    <location>
        <begin position="686"/>
        <end position="715"/>
    </location>
</feature>
<comment type="pathway">
    <text evidence="1">Protein modification; protein ubiquitination.</text>
</comment>
<feature type="region of interest" description="Disordered" evidence="14">
    <location>
        <begin position="927"/>
        <end position="960"/>
    </location>
</feature>
<protein>
    <recommendedName>
        <fullName evidence="10">Ankyrin repeat and SOCS box protein 12</fullName>
    </recommendedName>
</protein>
<keyword evidence="5" id="KW-0378">Hydrolase</keyword>
<keyword evidence="7" id="KW-0443">Lipid metabolism</keyword>
<evidence type="ECO:0000256" key="5">
    <source>
        <dbReference type="ARBA" id="ARBA00022801"/>
    </source>
</evidence>
<evidence type="ECO:0000256" key="7">
    <source>
        <dbReference type="ARBA" id="ARBA00023098"/>
    </source>
</evidence>
<comment type="function">
    <text evidence="8">Probable substrate-recognition component of a SCF-like ECS (Elongin-Cullin-SOCS-box protein) E3 ubiquitin-protein ligase complex which mediates the ubiquitination and subsequent proteasomal degradation of target proteins.</text>
</comment>
<dbReference type="InterPro" id="IPR003595">
    <property type="entry name" value="Tyr_Pase_cat"/>
</dbReference>
<dbReference type="InterPro" id="IPR029021">
    <property type="entry name" value="Prot-tyrosine_phosphatase-like"/>
</dbReference>
<evidence type="ECO:0000313" key="16">
    <source>
        <dbReference type="EMBL" id="KAF4112824.1"/>
    </source>
</evidence>
<dbReference type="GO" id="GO:0106018">
    <property type="term" value="F:phosphatidylinositol-3,5-bisphosphate phosphatase activity"/>
    <property type="evidence" value="ECO:0007669"/>
    <property type="project" value="TreeGrafter"/>
</dbReference>
<evidence type="ECO:0000256" key="2">
    <source>
        <dbReference type="ARBA" id="ARBA00007471"/>
    </source>
</evidence>
<feature type="binding site" evidence="12">
    <location>
        <begin position="338"/>
        <end position="344"/>
    </location>
    <ligand>
        <name>substrate</name>
    </ligand>
</feature>
<evidence type="ECO:0000256" key="1">
    <source>
        <dbReference type="ARBA" id="ARBA00004906"/>
    </source>
</evidence>
<dbReference type="PROSITE" id="PS51339">
    <property type="entry name" value="PPASE_MYOTUBULARIN"/>
    <property type="match status" value="1"/>
</dbReference>
<dbReference type="SUPFAM" id="SSF48403">
    <property type="entry name" value="Ankyrin repeat"/>
    <property type="match status" value="1"/>
</dbReference>
<dbReference type="GO" id="GO:0004438">
    <property type="term" value="F:phosphatidylinositol-3-phosphate phosphatase activity"/>
    <property type="evidence" value="ECO:0007669"/>
    <property type="project" value="TreeGrafter"/>
</dbReference>
<keyword evidence="3" id="KW-0677">Repeat</keyword>
<keyword evidence="6 13" id="KW-0040">ANK repeat</keyword>
<dbReference type="PROSITE" id="PS50297">
    <property type="entry name" value="ANK_REP_REGION"/>
    <property type="match status" value="2"/>
</dbReference>
<dbReference type="FunFam" id="2.30.29.30:FF:000135">
    <property type="entry name" value="Myotubularin related protein 6"/>
    <property type="match status" value="1"/>
</dbReference>
<keyword evidence="17" id="KW-1185">Reference proteome</keyword>
<accession>A0A7J6D0W2</accession>
<dbReference type="GO" id="GO:0046856">
    <property type="term" value="P:phosphatidylinositol dephosphorylation"/>
    <property type="evidence" value="ECO:0007669"/>
    <property type="project" value="TreeGrafter"/>
</dbReference>
<comment type="similarity">
    <text evidence="2">Belongs to the protein-tyrosine phosphatase family. Non-receptor class myotubularin subfamily.</text>
</comment>
<evidence type="ECO:0000256" key="11">
    <source>
        <dbReference type="PIRSR" id="PIRSR630564-1"/>
    </source>
</evidence>
<evidence type="ECO:0000313" key="17">
    <source>
        <dbReference type="Proteomes" id="UP000579812"/>
    </source>
</evidence>